<dbReference type="EMBL" id="GGEC01073417">
    <property type="protein sequence ID" value="MBX53901.1"/>
    <property type="molecule type" value="Transcribed_RNA"/>
</dbReference>
<reference evidence="1" key="1">
    <citation type="submission" date="2018-02" db="EMBL/GenBank/DDBJ databases">
        <title>Rhizophora mucronata_Transcriptome.</title>
        <authorList>
            <person name="Meera S.P."/>
            <person name="Sreeshan A."/>
            <person name="Augustine A."/>
        </authorList>
    </citation>
    <scope>NUCLEOTIDE SEQUENCE</scope>
    <source>
        <tissue evidence="1">Leaf</tissue>
    </source>
</reference>
<sequence length="56" mass="6350">MPSITEMQFENPTGLCMCVSVHAFHIPLCCNIIHSILVSCVILLQELVVLCRWYIS</sequence>
<proteinExistence type="predicted"/>
<accession>A0A2P2PGV7</accession>
<dbReference type="AlphaFoldDB" id="A0A2P2PGV7"/>
<name>A0A2P2PGV7_RHIMU</name>
<organism evidence="1">
    <name type="scientific">Rhizophora mucronata</name>
    <name type="common">Asiatic mangrove</name>
    <dbReference type="NCBI Taxonomy" id="61149"/>
    <lineage>
        <taxon>Eukaryota</taxon>
        <taxon>Viridiplantae</taxon>
        <taxon>Streptophyta</taxon>
        <taxon>Embryophyta</taxon>
        <taxon>Tracheophyta</taxon>
        <taxon>Spermatophyta</taxon>
        <taxon>Magnoliopsida</taxon>
        <taxon>eudicotyledons</taxon>
        <taxon>Gunneridae</taxon>
        <taxon>Pentapetalae</taxon>
        <taxon>rosids</taxon>
        <taxon>fabids</taxon>
        <taxon>Malpighiales</taxon>
        <taxon>Rhizophoraceae</taxon>
        <taxon>Rhizophora</taxon>
    </lineage>
</organism>
<protein>
    <submittedName>
        <fullName evidence="1">Uncharacterized protein</fullName>
    </submittedName>
</protein>
<evidence type="ECO:0000313" key="1">
    <source>
        <dbReference type="EMBL" id="MBX53901.1"/>
    </source>
</evidence>